<dbReference type="Gene3D" id="2.30.30.40">
    <property type="entry name" value="SH3 Domains"/>
    <property type="match status" value="1"/>
</dbReference>
<accession>A0A2Z6GEY9</accession>
<dbReference type="Pfam" id="PF01584">
    <property type="entry name" value="CheW"/>
    <property type="match status" value="1"/>
</dbReference>
<dbReference type="InterPro" id="IPR036061">
    <property type="entry name" value="CheW-like_dom_sf"/>
</dbReference>
<organism evidence="2 3">
    <name type="scientific">Ferriphaselus amnicola</name>
    <dbReference type="NCBI Taxonomy" id="1188319"/>
    <lineage>
        <taxon>Bacteria</taxon>
        <taxon>Pseudomonadati</taxon>
        <taxon>Pseudomonadota</taxon>
        <taxon>Betaproteobacteria</taxon>
        <taxon>Nitrosomonadales</taxon>
        <taxon>Gallionellaceae</taxon>
        <taxon>Ferriphaselus</taxon>
    </lineage>
</organism>
<dbReference type="Proteomes" id="UP000033070">
    <property type="component" value="Chromosome"/>
</dbReference>
<dbReference type="GO" id="GO:0005829">
    <property type="term" value="C:cytosol"/>
    <property type="evidence" value="ECO:0007669"/>
    <property type="project" value="TreeGrafter"/>
</dbReference>
<dbReference type="GO" id="GO:0007165">
    <property type="term" value="P:signal transduction"/>
    <property type="evidence" value="ECO:0007669"/>
    <property type="project" value="InterPro"/>
</dbReference>
<dbReference type="RefSeq" id="WP_062626524.1">
    <property type="nucleotide sequence ID" value="NZ_AP018738.1"/>
</dbReference>
<feature type="domain" description="CheW-like" evidence="1">
    <location>
        <begin position="28"/>
        <end position="165"/>
    </location>
</feature>
<dbReference type="PANTHER" id="PTHR22617">
    <property type="entry name" value="CHEMOTAXIS SENSOR HISTIDINE KINASE-RELATED"/>
    <property type="match status" value="1"/>
</dbReference>
<reference evidence="2 3" key="1">
    <citation type="submission" date="2018-06" db="EMBL/GenBank/DDBJ databases">
        <title>OYT1 Genome Sequencing.</title>
        <authorList>
            <person name="Kato S."/>
            <person name="Itoh T."/>
            <person name="Ohkuma M."/>
        </authorList>
    </citation>
    <scope>NUCLEOTIDE SEQUENCE [LARGE SCALE GENOMIC DNA]</scope>
    <source>
        <strain evidence="2 3">OYT1</strain>
    </source>
</reference>
<name>A0A2Z6GEY9_9PROT</name>
<sequence length="165" mass="18784">MAAKRLSLREFQQGVIDRLQAIGQAGERATTLGVQIGEWHWLVEMSDISEVLPVPALTEVPLTKRWFWGLANVRGNLYSLVDMDDFLQQSETPREGASRALLVAARYGYSTALVVSRVMGLRNSHQWRRVEQDGQVSFTDEQGQVWRKLDMRGLLGRPDFLQIEN</sequence>
<dbReference type="Gene3D" id="2.40.50.180">
    <property type="entry name" value="CheA-289, Domain 4"/>
    <property type="match status" value="1"/>
</dbReference>
<dbReference type="STRING" id="1188319.OYT1_01329"/>
<dbReference type="InterPro" id="IPR002545">
    <property type="entry name" value="CheW-lke_dom"/>
</dbReference>
<dbReference type="SUPFAM" id="SSF50341">
    <property type="entry name" value="CheW-like"/>
    <property type="match status" value="1"/>
</dbReference>
<evidence type="ECO:0000313" key="3">
    <source>
        <dbReference type="Proteomes" id="UP000033070"/>
    </source>
</evidence>
<dbReference type="InterPro" id="IPR039315">
    <property type="entry name" value="CheW"/>
</dbReference>
<dbReference type="SMART" id="SM00260">
    <property type="entry name" value="CheW"/>
    <property type="match status" value="1"/>
</dbReference>
<dbReference type="OrthoDB" id="5298045at2"/>
<dbReference type="EMBL" id="AP018738">
    <property type="protein sequence ID" value="BBE52050.1"/>
    <property type="molecule type" value="Genomic_DNA"/>
</dbReference>
<dbReference type="PANTHER" id="PTHR22617:SF43">
    <property type="entry name" value="PROTEIN PILI"/>
    <property type="match status" value="1"/>
</dbReference>
<protein>
    <submittedName>
        <fullName evidence="2">Chew protein</fullName>
    </submittedName>
</protein>
<dbReference type="GO" id="GO:0006935">
    <property type="term" value="P:chemotaxis"/>
    <property type="evidence" value="ECO:0007669"/>
    <property type="project" value="InterPro"/>
</dbReference>
<dbReference type="PROSITE" id="PS50851">
    <property type="entry name" value="CHEW"/>
    <property type="match status" value="1"/>
</dbReference>
<gene>
    <name evidence="2" type="ORF">OYT1_ch2538</name>
</gene>
<evidence type="ECO:0000313" key="2">
    <source>
        <dbReference type="EMBL" id="BBE52050.1"/>
    </source>
</evidence>
<proteinExistence type="predicted"/>
<keyword evidence="3" id="KW-1185">Reference proteome</keyword>
<dbReference type="AlphaFoldDB" id="A0A2Z6GEY9"/>
<dbReference type="KEGG" id="fam:OYT1_ch2538"/>
<evidence type="ECO:0000259" key="1">
    <source>
        <dbReference type="PROSITE" id="PS50851"/>
    </source>
</evidence>